<evidence type="ECO:0000313" key="3">
    <source>
        <dbReference type="EMBL" id="ELU17546.1"/>
    </source>
</evidence>
<dbReference type="AlphaFoldDB" id="R7VKP1"/>
<reference evidence="5" key="1">
    <citation type="submission" date="2012-12" db="EMBL/GenBank/DDBJ databases">
        <authorList>
            <person name="Hellsten U."/>
            <person name="Grimwood J."/>
            <person name="Chapman J.A."/>
            <person name="Shapiro H."/>
            <person name="Aerts A."/>
            <person name="Otillar R.P."/>
            <person name="Terry A.Y."/>
            <person name="Boore J.L."/>
            <person name="Simakov O."/>
            <person name="Marletaz F."/>
            <person name="Cho S.-J."/>
            <person name="Edsinger-Gonzales E."/>
            <person name="Havlak P."/>
            <person name="Kuo D.-H."/>
            <person name="Larsson T."/>
            <person name="Lv J."/>
            <person name="Arendt D."/>
            <person name="Savage R."/>
            <person name="Osoegawa K."/>
            <person name="de Jong P."/>
            <person name="Lindberg D.R."/>
            <person name="Seaver E.C."/>
            <person name="Weisblat D.A."/>
            <person name="Putnam N.H."/>
            <person name="Grigoriev I.V."/>
            <person name="Rokhsar D.S."/>
        </authorList>
    </citation>
    <scope>NUCLEOTIDE SEQUENCE</scope>
    <source>
        <strain evidence="5">I ESC-2004</strain>
    </source>
</reference>
<keyword evidence="2" id="KW-0472">Membrane</keyword>
<evidence type="ECO:0000313" key="4">
    <source>
        <dbReference type="EnsemblMetazoa" id="CapteP202960"/>
    </source>
</evidence>
<keyword evidence="2" id="KW-1133">Transmembrane helix</keyword>
<name>R7VKP1_CAPTE</name>
<reference evidence="4" key="3">
    <citation type="submission" date="2015-06" db="UniProtKB">
        <authorList>
            <consortium name="EnsemblMetazoa"/>
        </authorList>
    </citation>
    <scope>IDENTIFICATION</scope>
</reference>
<feature type="compositionally biased region" description="Acidic residues" evidence="1">
    <location>
        <begin position="152"/>
        <end position="173"/>
    </location>
</feature>
<dbReference type="Pfam" id="PF07801">
    <property type="entry name" value="DUF1647"/>
    <property type="match status" value="1"/>
</dbReference>
<evidence type="ECO:0000313" key="5">
    <source>
        <dbReference type="Proteomes" id="UP000014760"/>
    </source>
</evidence>
<dbReference type="OrthoDB" id="5954868at2759"/>
<dbReference type="HOGENOM" id="CLU_347906_0_0_1"/>
<protein>
    <submittedName>
        <fullName evidence="3 4">Uncharacterized protein</fullName>
    </submittedName>
</protein>
<organism evidence="3">
    <name type="scientific">Capitella teleta</name>
    <name type="common">Polychaete worm</name>
    <dbReference type="NCBI Taxonomy" id="283909"/>
    <lineage>
        <taxon>Eukaryota</taxon>
        <taxon>Metazoa</taxon>
        <taxon>Spiralia</taxon>
        <taxon>Lophotrochozoa</taxon>
        <taxon>Annelida</taxon>
        <taxon>Polychaeta</taxon>
        <taxon>Sedentaria</taxon>
        <taxon>Scolecida</taxon>
        <taxon>Capitellidae</taxon>
        <taxon>Capitella</taxon>
    </lineage>
</organism>
<dbReference type="EMBL" id="KB292470">
    <property type="protein sequence ID" value="ELU17546.1"/>
    <property type="molecule type" value="Genomic_DNA"/>
</dbReference>
<dbReference type="EMBL" id="AMQN01016847">
    <property type="status" value="NOT_ANNOTATED_CDS"/>
    <property type="molecule type" value="Genomic_DNA"/>
</dbReference>
<sequence length="811" mass="90397">MKSKVKIVLLGWLCIAATLVYYGLHTRSEEYVSLSVAEVTGSGQHFPLNIDDGEDLGDYNYSEEDTEEGVEVYDYEDDKDGGDETGQELVAGMVIVENGVEYVLEDDIDEEEESVDISSDNYEKLAKLESQFQRGDLLDDIISGGEGSANLPDDDEYNEDEGDYNDDDDDTELIDGKSNKSEAVNEIGAVKPTVTEGHDVEEEVTEYEIVYEGSGSVQGETHNETEIDSLERGENFDDIPSGEEVEAIPETGNITLEDDGHRRQENGSDYQQATDENIGEENVDTAPRMSVLKTTGETVSDDAEIGFLLNSTDESEFDQGEMDYSLGDYSNSTMDANQTETAIEENKSTHNESTGDTNQRKALLKNAEAERSVGESFSLRQEILNVKTEDTVKEGPVASLQSESLLPQAVNENQELSVPSTSDKLNAVVPNQVQNIQENQTHLDPDNLSLPIKLNEAIAHVPVASAHIQYTQYNPQVPISPTKPSVQHVVSQQQFTTPTPSPASPALLTNMKYTYQFTFNETITKGFPLVLQNDIAERLSKTPILDLQPVYESLVFVVASPSQHYMQSLEVIASIQKFFPNHYILFYDLGLTPTQAWHARTLCHVIYKKYSYSAYPQTLGRHVVDRQVHLAMVIQDALLTSPGIFYLDNSIRMRSSDLSQAFNMAKLNGGAVFFDINSSNTFNSEELLTHFPSSPMIKSVPMVKATAMLIYSTKAMMNNILWWWFACSLDPTCMTSNVIPSCDYWRDDEQTSYADCRVHDQSVLNVLLANYYDFQPMWYAQTSSAVSSVQPMEVASQQVRVCRPPPPPPEM</sequence>
<keyword evidence="2" id="KW-0812">Transmembrane</keyword>
<reference evidence="3 5" key="2">
    <citation type="journal article" date="2013" name="Nature">
        <title>Insights into bilaterian evolution from three spiralian genomes.</title>
        <authorList>
            <person name="Simakov O."/>
            <person name="Marletaz F."/>
            <person name="Cho S.J."/>
            <person name="Edsinger-Gonzales E."/>
            <person name="Havlak P."/>
            <person name="Hellsten U."/>
            <person name="Kuo D.H."/>
            <person name="Larsson T."/>
            <person name="Lv J."/>
            <person name="Arendt D."/>
            <person name="Savage R."/>
            <person name="Osoegawa K."/>
            <person name="de Jong P."/>
            <person name="Grimwood J."/>
            <person name="Chapman J.A."/>
            <person name="Shapiro H."/>
            <person name="Aerts A."/>
            <person name="Otillar R.P."/>
            <person name="Terry A.Y."/>
            <person name="Boore J.L."/>
            <person name="Grigoriev I.V."/>
            <person name="Lindberg D.R."/>
            <person name="Seaver E.C."/>
            <person name="Weisblat D.A."/>
            <person name="Putnam N.H."/>
            <person name="Rokhsar D.S."/>
        </authorList>
    </citation>
    <scope>NUCLEOTIDE SEQUENCE</scope>
    <source>
        <strain evidence="3 5">I ESC-2004</strain>
    </source>
</reference>
<feature type="region of interest" description="Disordered" evidence="1">
    <location>
        <begin position="139"/>
        <end position="187"/>
    </location>
</feature>
<dbReference type="InterPro" id="IPR012444">
    <property type="entry name" value="DUF1647"/>
</dbReference>
<dbReference type="PANTHER" id="PTHR31389:SF4">
    <property type="entry name" value="LD39211P"/>
    <property type="match status" value="1"/>
</dbReference>
<keyword evidence="5" id="KW-1185">Reference proteome</keyword>
<feature type="transmembrane region" description="Helical" evidence="2">
    <location>
        <begin position="7"/>
        <end position="24"/>
    </location>
</feature>
<evidence type="ECO:0000256" key="2">
    <source>
        <dbReference type="SAM" id="Phobius"/>
    </source>
</evidence>
<dbReference type="PANTHER" id="PTHR31389">
    <property type="entry name" value="LD39211P"/>
    <property type="match status" value="1"/>
</dbReference>
<evidence type="ECO:0000256" key="1">
    <source>
        <dbReference type="SAM" id="MobiDB-lite"/>
    </source>
</evidence>
<proteinExistence type="predicted"/>
<gene>
    <name evidence="3" type="ORF">CAPTEDRAFT_202960</name>
</gene>
<accession>R7VKP1</accession>
<dbReference type="Proteomes" id="UP000014760">
    <property type="component" value="Unassembled WGS sequence"/>
</dbReference>
<dbReference type="EnsemblMetazoa" id="CapteT202960">
    <property type="protein sequence ID" value="CapteP202960"/>
    <property type="gene ID" value="CapteG202960"/>
</dbReference>
<dbReference type="OMA" id="KGRTHED"/>
<feature type="region of interest" description="Disordered" evidence="1">
    <location>
        <begin position="248"/>
        <end position="282"/>
    </location>
</feature>